<dbReference type="SUPFAM" id="SSF51735">
    <property type="entry name" value="NAD(P)-binding Rossmann-fold domains"/>
    <property type="match status" value="1"/>
</dbReference>
<name>A0A1C3WDA9_9HYPH</name>
<evidence type="ECO:0000256" key="1">
    <source>
        <dbReference type="ARBA" id="ARBA00022857"/>
    </source>
</evidence>
<dbReference type="InterPro" id="IPR051603">
    <property type="entry name" value="Zinc-ADH_QOR/CCCR"/>
</dbReference>
<proteinExistence type="predicted"/>
<dbReference type="PANTHER" id="PTHR44154">
    <property type="entry name" value="QUINONE OXIDOREDUCTASE"/>
    <property type="match status" value="1"/>
</dbReference>
<dbReference type="SUPFAM" id="SSF50129">
    <property type="entry name" value="GroES-like"/>
    <property type="match status" value="1"/>
</dbReference>
<dbReference type="Proteomes" id="UP000199205">
    <property type="component" value="Unassembled WGS sequence"/>
</dbReference>
<dbReference type="RefSeq" id="WP_092574696.1">
    <property type="nucleotide sequence ID" value="NZ_FMAF01000010.1"/>
</dbReference>
<dbReference type="InterPro" id="IPR013154">
    <property type="entry name" value="ADH-like_N"/>
</dbReference>
<reference evidence="3 4" key="1">
    <citation type="submission" date="2016-08" db="EMBL/GenBank/DDBJ databases">
        <authorList>
            <person name="Seilhamer J.J."/>
        </authorList>
    </citation>
    <scope>NUCLEOTIDE SEQUENCE [LARGE SCALE GENOMIC DNA]</scope>
    <source>
        <strain evidence="3 4">P1-7</strain>
    </source>
</reference>
<organism evidence="3 4">
    <name type="scientific">Rhizobium lusitanum</name>
    <dbReference type="NCBI Taxonomy" id="293958"/>
    <lineage>
        <taxon>Bacteria</taxon>
        <taxon>Pseudomonadati</taxon>
        <taxon>Pseudomonadota</taxon>
        <taxon>Alphaproteobacteria</taxon>
        <taxon>Hyphomicrobiales</taxon>
        <taxon>Rhizobiaceae</taxon>
        <taxon>Rhizobium/Agrobacterium group</taxon>
        <taxon>Rhizobium</taxon>
    </lineage>
</organism>
<dbReference type="OrthoDB" id="9805883at2"/>
<dbReference type="Pfam" id="PF13602">
    <property type="entry name" value="ADH_zinc_N_2"/>
    <property type="match status" value="1"/>
</dbReference>
<sequence length="319" mass="32686">MRAVVVKNFGGPEGLSIISCPDPMPAEGQVVIAVEAVGVGSVDKMIRSGALAAFGFREGFIPGSEVAGKISAAGVGVDVSWIGKRVWAFTGSGGGYAEKVRMPVEDIVILPSNLSPVDSVTLGSSGIVAHFAIRHAHFVPGESLLVRGAAGGIGVMAVQLAVRAGAGIIAVTASSPERGDCLRKLGASIVLDRTGDGRGSPSGYDVIIDIVGGPELASYFSRLNSNGRMVAVGAIAGFPPADFAAGMYAAFQKSLSFATFSAHTVEPAARRAVVAELFAAASRKELKAVVAEVFALDQVIPAHRKMETGDVFGRLALIP</sequence>
<keyword evidence="1" id="KW-0521">NADP</keyword>
<feature type="domain" description="Enoyl reductase (ER)" evidence="2">
    <location>
        <begin position="10"/>
        <end position="317"/>
    </location>
</feature>
<dbReference type="Gene3D" id="3.90.180.10">
    <property type="entry name" value="Medium-chain alcohol dehydrogenases, catalytic domain"/>
    <property type="match status" value="1"/>
</dbReference>
<dbReference type="Pfam" id="PF08240">
    <property type="entry name" value="ADH_N"/>
    <property type="match status" value="1"/>
</dbReference>
<protein>
    <submittedName>
        <fullName evidence="3">NADPH:quinone reductase</fullName>
    </submittedName>
</protein>
<evidence type="ECO:0000313" key="4">
    <source>
        <dbReference type="Proteomes" id="UP000199205"/>
    </source>
</evidence>
<dbReference type="InterPro" id="IPR020843">
    <property type="entry name" value="ER"/>
</dbReference>
<evidence type="ECO:0000313" key="3">
    <source>
        <dbReference type="EMBL" id="SCB37836.1"/>
    </source>
</evidence>
<dbReference type="SMART" id="SM00829">
    <property type="entry name" value="PKS_ER"/>
    <property type="match status" value="1"/>
</dbReference>
<dbReference type="InterPro" id="IPR036291">
    <property type="entry name" value="NAD(P)-bd_dom_sf"/>
</dbReference>
<evidence type="ECO:0000259" key="2">
    <source>
        <dbReference type="SMART" id="SM00829"/>
    </source>
</evidence>
<gene>
    <name evidence="3" type="ORF">GA0061101_11083</name>
</gene>
<dbReference type="EMBL" id="FMAF01000010">
    <property type="protein sequence ID" value="SCB37836.1"/>
    <property type="molecule type" value="Genomic_DNA"/>
</dbReference>
<dbReference type="AlphaFoldDB" id="A0A1C3WDA9"/>
<dbReference type="PANTHER" id="PTHR44154:SF1">
    <property type="entry name" value="QUINONE OXIDOREDUCTASE"/>
    <property type="match status" value="1"/>
</dbReference>
<dbReference type="Gene3D" id="3.40.50.720">
    <property type="entry name" value="NAD(P)-binding Rossmann-like Domain"/>
    <property type="match status" value="1"/>
</dbReference>
<dbReference type="GO" id="GO:0016491">
    <property type="term" value="F:oxidoreductase activity"/>
    <property type="evidence" value="ECO:0007669"/>
    <property type="project" value="InterPro"/>
</dbReference>
<accession>A0A1C3WDA9</accession>
<dbReference type="InterPro" id="IPR011032">
    <property type="entry name" value="GroES-like_sf"/>
</dbReference>